<evidence type="ECO:0000313" key="3">
    <source>
        <dbReference type="Proteomes" id="UP000184452"/>
    </source>
</evidence>
<proteinExistence type="predicted"/>
<reference evidence="2 3" key="1">
    <citation type="submission" date="2016-11" db="EMBL/GenBank/DDBJ databases">
        <authorList>
            <person name="Jaros S."/>
            <person name="Januszkiewicz K."/>
            <person name="Wedrychowicz H."/>
        </authorList>
    </citation>
    <scope>NUCLEOTIDE SEQUENCE [LARGE SCALE GENOMIC DNA]</scope>
    <source>
        <strain evidence="2 3">CGMCC 4.5723</strain>
    </source>
</reference>
<gene>
    <name evidence="2" type="ORF">SAMN05421803_11948</name>
</gene>
<sequence>MSAATPRRCRETATAAPRTGHGPARPPAGTAPGPTAGTGNAAAAARAPGTAFGRARGAAPRTGPYWTGLSTGSP</sequence>
<dbReference type="Proteomes" id="UP000184452">
    <property type="component" value="Unassembled WGS sequence"/>
</dbReference>
<feature type="compositionally biased region" description="Low complexity" evidence="1">
    <location>
        <begin position="15"/>
        <end position="64"/>
    </location>
</feature>
<dbReference type="EMBL" id="FQZK01000019">
    <property type="protein sequence ID" value="SHK40370.1"/>
    <property type="molecule type" value="Genomic_DNA"/>
</dbReference>
<name>A0A1M6S6R2_9ACTN</name>
<accession>A0A1M6S6R2</accession>
<organism evidence="2 3">
    <name type="scientific">Nocardiopsis flavescens</name>
    <dbReference type="NCBI Taxonomy" id="758803"/>
    <lineage>
        <taxon>Bacteria</taxon>
        <taxon>Bacillati</taxon>
        <taxon>Actinomycetota</taxon>
        <taxon>Actinomycetes</taxon>
        <taxon>Streptosporangiales</taxon>
        <taxon>Nocardiopsidaceae</taxon>
        <taxon>Nocardiopsis</taxon>
    </lineage>
</organism>
<dbReference type="AlphaFoldDB" id="A0A1M6S6R2"/>
<evidence type="ECO:0000313" key="2">
    <source>
        <dbReference type="EMBL" id="SHK40370.1"/>
    </source>
</evidence>
<protein>
    <submittedName>
        <fullName evidence="2">Uncharacterized protein</fullName>
    </submittedName>
</protein>
<feature type="region of interest" description="Disordered" evidence="1">
    <location>
        <begin position="1"/>
        <end position="74"/>
    </location>
</feature>
<keyword evidence="3" id="KW-1185">Reference proteome</keyword>
<evidence type="ECO:0000256" key="1">
    <source>
        <dbReference type="SAM" id="MobiDB-lite"/>
    </source>
</evidence>